<reference evidence="2" key="2">
    <citation type="submission" date="2015-07" db="EMBL/GenBank/DDBJ databases">
        <authorList>
            <person name="Noorani M."/>
        </authorList>
    </citation>
    <scope>NUCLEOTIDE SEQUENCE</scope>
    <source>
        <strain evidence="2">CO275</strain>
    </source>
</reference>
<keyword evidence="1" id="KW-0812">Transmembrane</keyword>
<dbReference type="AlphaFoldDB" id="A0A1L8ZDI7"/>
<dbReference type="EMBL" id="JNBW01000035">
    <property type="protein sequence ID" value="OJH15786.1"/>
    <property type="molecule type" value="Genomic_DNA"/>
</dbReference>
<feature type="transmembrane region" description="Helical" evidence="1">
    <location>
        <begin position="85"/>
        <end position="109"/>
    </location>
</feature>
<evidence type="ECO:0000256" key="1">
    <source>
        <dbReference type="SAM" id="Phobius"/>
    </source>
</evidence>
<feature type="transmembrane region" description="Helical" evidence="1">
    <location>
        <begin position="14"/>
        <end position="35"/>
    </location>
</feature>
<evidence type="ECO:0000313" key="2">
    <source>
        <dbReference type="EMBL" id="OJH15786.1"/>
    </source>
</evidence>
<sequence length="153" mass="17697">MLYFGLLLIVGKYIINKLIPLSFYISLMAISYTAHNIRMLSHISSDMLTLLISPIPMLLIFTMATELQITPHFKFEQILYGSILAFIYFFTLSHIPFETLSIIISIFILQISSNLTKKYSLTLKIKKIMHILKTNKEKALKNPLENEKDIIKL</sequence>
<feature type="transmembrane region" description="Helical" evidence="1">
    <location>
        <begin position="47"/>
        <end position="65"/>
    </location>
</feature>
<keyword evidence="1" id="KW-1133">Transmembrane helix</keyword>
<reference evidence="2" key="1">
    <citation type="journal article" date="2015" name="Microbiology">
        <title>Similarities in murine infection and immune response to Borrelia bissettii and Borrelia burgdorferi sensu stricto.</title>
        <authorList>
            <person name="Leydet B.F.Jr."/>
            <person name="Liang F.T."/>
        </authorList>
    </citation>
    <scope>NUCLEOTIDE SEQUENCE [LARGE SCALE GENOMIC DNA]</scope>
    <source>
        <strain evidence="2">CO275</strain>
    </source>
</reference>
<gene>
    <name evidence="2" type="ORF">ER70_00700</name>
</gene>
<comment type="caution">
    <text evidence="2">The sequence shown here is derived from an EMBL/GenBank/DDBJ whole genome shotgun (WGS) entry which is preliminary data.</text>
</comment>
<protein>
    <submittedName>
        <fullName evidence="2">Uncharacterized protein</fullName>
    </submittedName>
</protein>
<name>A0A1L8ZDI7_BORBI</name>
<keyword evidence="1" id="KW-0472">Membrane</keyword>
<proteinExistence type="predicted"/>
<organism evidence="2">
    <name type="scientific">Borrelia bissettiae</name>
    <name type="common">Borreliella bissettiae</name>
    <dbReference type="NCBI Taxonomy" id="64897"/>
    <lineage>
        <taxon>Bacteria</taxon>
        <taxon>Pseudomonadati</taxon>
        <taxon>Spirochaetota</taxon>
        <taxon>Spirochaetia</taxon>
        <taxon>Spirochaetales</taxon>
        <taxon>Borreliaceae</taxon>
        <taxon>Borreliella</taxon>
    </lineage>
</organism>
<accession>A0A1L8ZDI7</accession>